<dbReference type="EMBL" id="CP092365">
    <property type="protein sequence ID" value="ULN51508.1"/>
    <property type="molecule type" value="Genomic_DNA"/>
</dbReference>
<dbReference type="Gene3D" id="2.40.128.110">
    <property type="entry name" value="Lipid/polyisoprenoid-binding, YceI-like"/>
    <property type="match status" value="1"/>
</dbReference>
<evidence type="ECO:0000259" key="2">
    <source>
        <dbReference type="SMART" id="SM00867"/>
    </source>
</evidence>
<dbReference type="SMART" id="SM00867">
    <property type="entry name" value="YceI"/>
    <property type="match status" value="1"/>
</dbReference>
<protein>
    <submittedName>
        <fullName evidence="3">YceI family protein</fullName>
    </submittedName>
</protein>
<dbReference type="Proteomes" id="UP001055200">
    <property type="component" value="Chromosome"/>
</dbReference>
<proteinExistence type="inferred from homology"/>
<evidence type="ECO:0000313" key="3">
    <source>
        <dbReference type="EMBL" id="ULN51508.1"/>
    </source>
</evidence>
<reference evidence="3" key="1">
    <citation type="submission" date="2022-08" db="EMBL/GenBank/DDBJ databases">
        <title>Complete genome sequence of 14 non-tuberculosis mycobacteria type-strains.</title>
        <authorList>
            <person name="Igarashi Y."/>
            <person name="Osugi A."/>
            <person name="Mitarai S."/>
        </authorList>
    </citation>
    <scope>NUCLEOTIDE SEQUENCE</scope>
    <source>
        <strain evidence="3">DSM 45575</strain>
    </source>
</reference>
<dbReference type="InterPro" id="IPR007372">
    <property type="entry name" value="Lipid/polyisoprenoid-bd_YceI"/>
</dbReference>
<dbReference type="InterPro" id="IPR036761">
    <property type="entry name" value="TTHA0802/YceI-like_sf"/>
</dbReference>
<dbReference type="RefSeq" id="WP_240169791.1">
    <property type="nucleotide sequence ID" value="NZ_CP092365.1"/>
</dbReference>
<dbReference type="Pfam" id="PF04264">
    <property type="entry name" value="YceI"/>
    <property type="match status" value="1"/>
</dbReference>
<dbReference type="SUPFAM" id="SSF101874">
    <property type="entry name" value="YceI-like"/>
    <property type="match status" value="1"/>
</dbReference>
<gene>
    <name evidence="3" type="ORF">MIU77_11355</name>
</gene>
<organism evidence="3 4">
    <name type="scientific">Mycolicibacillus parakoreensis</name>
    <dbReference type="NCBI Taxonomy" id="1069221"/>
    <lineage>
        <taxon>Bacteria</taxon>
        <taxon>Bacillati</taxon>
        <taxon>Actinomycetota</taxon>
        <taxon>Actinomycetes</taxon>
        <taxon>Mycobacteriales</taxon>
        <taxon>Mycobacteriaceae</taxon>
        <taxon>Mycolicibacillus</taxon>
    </lineage>
</organism>
<evidence type="ECO:0000313" key="4">
    <source>
        <dbReference type="Proteomes" id="UP001055200"/>
    </source>
</evidence>
<feature type="domain" description="Lipid/polyisoprenoid-binding YceI-like" evidence="2">
    <location>
        <begin position="5"/>
        <end position="183"/>
    </location>
</feature>
<evidence type="ECO:0000256" key="1">
    <source>
        <dbReference type="ARBA" id="ARBA00008812"/>
    </source>
</evidence>
<comment type="similarity">
    <text evidence="1">Belongs to the UPF0312 family.</text>
</comment>
<sequence length="185" mass="19615">MATTTWTLHADDDPANALTLRTGVTGRAARMGHRLTLAVTSWRVTVDWDGEHPVAAALVVDVDSLAVRSGEGGLTPLSGPEKALVRTNALKTLNAKKFPTVEFHAEAITAGDGGYTLRGPLSVHGVSRSIEVALTVTDEGDHWRLGTRSEVSQAAHHIKPYSMAMGAMRVADAVGVEFAARRPKG</sequence>
<name>A0ABY3TY17_9MYCO</name>
<keyword evidence="4" id="KW-1185">Reference proteome</keyword>
<accession>A0ABY3TY17</accession>